<comment type="caution">
    <text evidence="10">The sequence shown here is derived from an EMBL/GenBank/DDBJ whole genome shotgun (WGS) entry which is preliminary data.</text>
</comment>
<dbReference type="Proteomes" id="UP001148614">
    <property type="component" value="Unassembled WGS sequence"/>
</dbReference>
<evidence type="ECO:0000313" key="10">
    <source>
        <dbReference type="EMBL" id="KAJ3572052.1"/>
    </source>
</evidence>
<comment type="similarity">
    <text evidence="2">Belongs to the major facilitator superfamily. Sugar transporter (TC 2.A.1.1) family.</text>
</comment>
<dbReference type="PROSITE" id="PS50850">
    <property type="entry name" value="MFS"/>
    <property type="match status" value="1"/>
</dbReference>
<evidence type="ECO:0000256" key="5">
    <source>
        <dbReference type="ARBA" id="ARBA00022989"/>
    </source>
</evidence>
<feature type="transmembrane region" description="Helical" evidence="8">
    <location>
        <begin position="321"/>
        <end position="341"/>
    </location>
</feature>
<feature type="transmembrane region" description="Helical" evidence="8">
    <location>
        <begin position="20"/>
        <end position="40"/>
    </location>
</feature>
<feature type="compositionally biased region" description="Low complexity" evidence="7">
    <location>
        <begin position="483"/>
        <end position="497"/>
    </location>
</feature>
<feature type="transmembrane region" description="Helical" evidence="8">
    <location>
        <begin position="294"/>
        <end position="315"/>
    </location>
</feature>
<dbReference type="PROSITE" id="PS00217">
    <property type="entry name" value="SUGAR_TRANSPORT_2"/>
    <property type="match status" value="1"/>
</dbReference>
<gene>
    <name evidence="10" type="ORF">NPX13_g5180</name>
</gene>
<evidence type="ECO:0000313" key="11">
    <source>
        <dbReference type="Proteomes" id="UP001148614"/>
    </source>
</evidence>
<comment type="subcellular location">
    <subcellularLocation>
        <location evidence="1">Membrane</location>
        <topology evidence="1">Multi-pass membrane protein</topology>
    </subcellularLocation>
</comment>
<dbReference type="PANTHER" id="PTHR48022">
    <property type="entry name" value="PLASTIDIC GLUCOSE TRANSPORTER 4"/>
    <property type="match status" value="1"/>
</dbReference>
<reference evidence="10" key="1">
    <citation type="submission" date="2022-07" db="EMBL/GenBank/DDBJ databases">
        <title>Genome Sequence of Xylaria arbuscula.</title>
        <authorList>
            <person name="Buettner E."/>
        </authorList>
    </citation>
    <scope>NUCLEOTIDE SEQUENCE</scope>
    <source>
        <strain evidence="10">VT107</strain>
    </source>
</reference>
<keyword evidence="4 8" id="KW-0812">Transmembrane</keyword>
<accession>A0A9W8TLI9</accession>
<evidence type="ECO:0000256" key="3">
    <source>
        <dbReference type="ARBA" id="ARBA00022448"/>
    </source>
</evidence>
<dbReference type="AlphaFoldDB" id="A0A9W8TLI9"/>
<evidence type="ECO:0000256" key="1">
    <source>
        <dbReference type="ARBA" id="ARBA00004141"/>
    </source>
</evidence>
<feature type="transmembrane region" description="Helical" evidence="8">
    <location>
        <begin position="110"/>
        <end position="131"/>
    </location>
</feature>
<dbReference type="InterPro" id="IPR003663">
    <property type="entry name" value="Sugar/inositol_transpt"/>
</dbReference>
<evidence type="ECO:0000256" key="4">
    <source>
        <dbReference type="ARBA" id="ARBA00022692"/>
    </source>
</evidence>
<dbReference type="SUPFAM" id="SSF103473">
    <property type="entry name" value="MFS general substrate transporter"/>
    <property type="match status" value="1"/>
</dbReference>
<feature type="transmembrane region" description="Helical" evidence="8">
    <location>
        <begin position="52"/>
        <end position="71"/>
    </location>
</feature>
<dbReference type="Pfam" id="PF00083">
    <property type="entry name" value="Sugar_tr"/>
    <property type="match status" value="1"/>
</dbReference>
<dbReference type="Gene3D" id="1.20.1250.20">
    <property type="entry name" value="MFS general substrate transporter like domains"/>
    <property type="match status" value="1"/>
</dbReference>
<protein>
    <recommendedName>
        <fullName evidence="9">Major facilitator superfamily (MFS) profile domain-containing protein</fullName>
    </recommendedName>
</protein>
<evidence type="ECO:0000259" key="9">
    <source>
        <dbReference type="PROSITE" id="PS50850"/>
    </source>
</evidence>
<dbReference type="PRINTS" id="PR00171">
    <property type="entry name" value="SUGRTRNSPORT"/>
</dbReference>
<feature type="region of interest" description="Disordered" evidence="7">
    <location>
        <begin position="437"/>
        <end position="503"/>
    </location>
</feature>
<feature type="transmembrane region" description="Helical" evidence="8">
    <location>
        <begin position="270"/>
        <end position="287"/>
    </location>
</feature>
<keyword evidence="3" id="KW-0813">Transport</keyword>
<dbReference type="GO" id="GO:0005351">
    <property type="term" value="F:carbohydrate:proton symporter activity"/>
    <property type="evidence" value="ECO:0007669"/>
    <property type="project" value="TreeGrafter"/>
</dbReference>
<proteinExistence type="inferred from homology"/>
<dbReference type="InterPro" id="IPR050360">
    <property type="entry name" value="MFS_Sugar_Transporters"/>
</dbReference>
<evidence type="ECO:0000256" key="2">
    <source>
        <dbReference type="ARBA" id="ARBA00010992"/>
    </source>
</evidence>
<keyword evidence="5 8" id="KW-1133">Transmembrane helix</keyword>
<feature type="transmembrane region" description="Helical" evidence="8">
    <location>
        <begin position="362"/>
        <end position="382"/>
    </location>
</feature>
<dbReference type="InterPro" id="IPR020846">
    <property type="entry name" value="MFS_dom"/>
</dbReference>
<keyword evidence="6 8" id="KW-0472">Membrane</keyword>
<feature type="domain" description="Major facilitator superfamily (MFS) profile" evidence="9">
    <location>
        <begin position="1"/>
        <end position="503"/>
    </location>
</feature>
<feature type="transmembrane region" description="Helical" evidence="8">
    <location>
        <begin position="143"/>
        <end position="163"/>
    </location>
</feature>
<feature type="transmembrane region" description="Helical" evidence="8">
    <location>
        <begin position="229"/>
        <end position="250"/>
    </location>
</feature>
<name>A0A9W8TLI9_9PEZI</name>
<feature type="transmembrane region" description="Helical" evidence="8">
    <location>
        <begin position="77"/>
        <end position="98"/>
    </location>
</feature>
<evidence type="ECO:0000256" key="7">
    <source>
        <dbReference type="SAM" id="MobiDB-lite"/>
    </source>
</evidence>
<dbReference type="VEuPathDB" id="FungiDB:F4678DRAFT_478154"/>
<dbReference type="InterPro" id="IPR036259">
    <property type="entry name" value="MFS_trans_sf"/>
</dbReference>
<dbReference type="EMBL" id="JANPWZ010000796">
    <property type="protein sequence ID" value="KAJ3572052.1"/>
    <property type="molecule type" value="Genomic_DNA"/>
</dbReference>
<sequence>MSGIITGPYFRDYFNNPSRAEIGTMVAILEIGAFISSLVVGRVGDIIGRRKTILYGSIIFFVGGALQTFATNMPMMMLGRIIAGLGVGSLSTIVPVYQSEISPPHNRGKLACIEFSGNIIGYTTSIWVDYFCGYIESNLSWRIPLLMQCVMGALLGLGSLIIVESPRWLLDNDHDEEGIVVIANLYGAGDIHNPKARDEYREIKMNVLLQRMEGERTYSEMFRRYKTRVFIAMSAQALAQLNGINVISYYAPYVFESAGWVGHEAIKMTGINGITYLLSTIPPWYIVDRWGRRIILLTGAIAMAISLSLVSYFIYLDVALTPNLVVAFVMIYNAAFGYSWAPFRGFTPQRFCPSVFDQKERVCRLLPIGLSTGFFVVVYFVYPETCGVRLEDMDSLFGDASTAIGTPGVRSETGSLIRAGSPVPSLDLRGRPLASDAAIPPLEIDPPAVPIIDGKPAPRLRSESRSSRGRVGEWLSRMVGQTRGSSSSPAAGARYAPLDQRDD</sequence>
<dbReference type="GO" id="GO:0016020">
    <property type="term" value="C:membrane"/>
    <property type="evidence" value="ECO:0007669"/>
    <property type="project" value="UniProtKB-SubCell"/>
</dbReference>
<evidence type="ECO:0000256" key="8">
    <source>
        <dbReference type="SAM" id="Phobius"/>
    </source>
</evidence>
<evidence type="ECO:0000256" key="6">
    <source>
        <dbReference type="ARBA" id="ARBA00023136"/>
    </source>
</evidence>
<dbReference type="PANTHER" id="PTHR48022:SF73">
    <property type="entry name" value="METABOLITE TRANSPORT PROTEIN YDL199C-RELATED"/>
    <property type="match status" value="1"/>
</dbReference>
<dbReference type="InterPro" id="IPR005829">
    <property type="entry name" value="Sugar_transporter_CS"/>
</dbReference>
<keyword evidence="11" id="KW-1185">Reference proteome</keyword>
<organism evidence="10 11">
    <name type="scientific">Xylaria arbuscula</name>
    <dbReference type="NCBI Taxonomy" id="114810"/>
    <lineage>
        <taxon>Eukaryota</taxon>
        <taxon>Fungi</taxon>
        <taxon>Dikarya</taxon>
        <taxon>Ascomycota</taxon>
        <taxon>Pezizomycotina</taxon>
        <taxon>Sordariomycetes</taxon>
        <taxon>Xylariomycetidae</taxon>
        <taxon>Xylariales</taxon>
        <taxon>Xylariaceae</taxon>
        <taxon>Xylaria</taxon>
    </lineage>
</organism>
<dbReference type="InterPro" id="IPR005828">
    <property type="entry name" value="MFS_sugar_transport-like"/>
</dbReference>